<comment type="caution">
    <text evidence="3">The sequence shown here is derived from an EMBL/GenBank/DDBJ whole genome shotgun (WGS) entry which is preliminary data.</text>
</comment>
<feature type="compositionally biased region" description="Polar residues" evidence="1">
    <location>
        <begin position="292"/>
        <end position="301"/>
    </location>
</feature>
<organism evidence="3 4">
    <name type="scientific">Neocallimastix californiae</name>
    <dbReference type="NCBI Taxonomy" id="1754190"/>
    <lineage>
        <taxon>Eukaryota</taxon>
        <taxon>Fungi</taxon>
        <taxon>Fungi incertae sedis</taxon>
        <taxon>Chytridiomycota</taxon>
        <taxon>Chytridiomycota incertae sedis</taxon>
        <taxon>Neocallimastigomycetes</taxon>
        <taxon>Neocallimastigales</taxon>
        <taxon>Neocallimastigaceae</taxon>
        <taxon>Neocallimastix</taxon>
    </lineage>
</organism>
<feature type="region of interest" description="Disordered" evidence="1">
    <location>
        <begin position="224"/>
        <end position="308"/>
    </location>
</feature>
<keyword evidence="2" id="KW-0812">Transmembrane</keyword>
<evidence type="ECO:0000313" key="3">
    <source>
        <dbReference type="EMBL" id="ORY62782.1"/>
    </source>
</evidence>
<feature type="transmembrane region" description="Helical" evidence="2">
    <location>
        <begin position="143"/>
        <end position="168"/>
    </location>
</feature>
<proteinExistence type="predicted"/>
<feature type="transmembrane region" description="Helical" evidence="2">
    <location>
        <begin position="38"/>
        <end position="59"/>
    </location>
</feature>
<keyword evidence="2" id="KW-0472">Membrane</keyword>
<evidence type="ECO:0000256" key="1">
    <source>
        <dbReference type="SAM" id="MobiDB-lite"/>
    </source>
</evidence>
<feature type="transmembrane region" description="Helical" evidence="2">
    <location>
        <begin position="71"/>
        <end position="93"/>
    </location>
</feature>
<dbReference type="AlphaFoldDB" id="A0A1Y2DU10"/>
<evidence type="ECO:0000313" key="4">
    <source>
        <dbReference type="Proteomes" id="UP000193920"/>
    </source>
</evidence>
<feature type="transmembrane region" description="Helical" evidence="2">
    <location>
        <begin position="366"/>
        <end position="385"/>
    </location>
</feature>
<keyword evidence="4" id="KW-1185">Reference proteome</keyword>
<sequence>MNTEILIKYIICVLGIVVTVYNYFLIRNKTKRSKTTNSLLLCCVIQFNVSLLLLLALTVRKYEFSIYFEHISLEVIILTLCIQIIVWLSWFKVFRTQFAHIFSDFLYATLNYISFFLYLSTAIITFISFFYEDYKILGIKSNYIIMVLVIWFSLIELVISISTFVLNYRKHKSWVKLREQQLQKLATINPLPLKMINDDVSVPINPITEDITKSNTKLEPVLEKEIEVEGDEKDDNQKDKEKNKEKDNEKNNEKDSEKESNKSIIVTVPIGQTISQTSTFNGKQEIQRMHRASQSKLNNDYSKPKGGSESIHSLTGSISKKSCLSYECIDKTILHYMHDKSVDFANSDPRATENNIKLISILHTSIYILHTIVSILIIIVLLFDWKYTLQLLLLYTQVEITIKLEDHFLLRQFMDLSLT</sequence>
<feature type="transmembrane region" description="Helical" evidence="2">
    <location>
        <begin position="105"/>
        <end position="131"/>
    </location>
</feature>
<dbReference type="EMBL" id="MCOG01000057">
    <property type="protein sequence ID" value="ORY62782.1"/>
    <property type="molecule type" value="Genomic_DNA"/>
</dbReference>
<gene>
    <name evidence="3" type="ORF">LY90DRAFT_668327</name>
</gene>
<feature type="transmembrane region" description="Helical" evidence="2">
    <location>
        <begin position="6"/>
        <end position="26"/>
    </location>
</feature>
<name>A0A1Y2DU10_9FUNG</name>
<dbReference type="Proteomes" id="UP000193920">
    <property type="component" value="Unassembled WGS sequence"/>
</dbReference>
<feature type="compositionally biased region" description="Basic and acidic residues" evidence="1">
    <location>
        <begin position="235"/>
        <end position="261"/>
    </location>
</feature>
<accession>A0A1Y2DU10</accession>
<keyword evidence="2" id="KW-1133">Transmembrane helix</keyword>
<reference evidence="3 4" key="1">
    <citation type="submission" date="2016-08" db="EMBL/GenBank/DDBJ databases">
        <title>A Parts List for Fungal Cellulosomes Revealed by Comparative Genomics.</title>
        <authorList>
            <consortium name="DOE Joint Genome Institute"/>
            <person name="Haitjema C.H."/>
            <person name="Gilmore S.P."/>
            <person name="Henske J.K."/>
            <person name="Solomon K.V."/>
            <person name="De Groot R."/>
            <person name="Kuo A."/>
            <person name="Mondo S.J."/>
            <person name="Salamov A.A."/>
            <person name="Labutti K."/>
            <person name="Zhao Z."/>
            <person name="Chiniquy J."/>
            <person name="Barry K."/>
            <person name="Brewer H.M."/>
            <person name="Purvine S.O."/>
            <person name="Wright A.T."/>
            <person name="Boxma B."/>
            <person name="Van Alen T."/>
            <person name="Hackstein J.H."/>
            <person name="Baker S.E."/>
            <person name="Grigoriev I.V."/>
            <person name="O'Malley M.A."/>
        </authorList>
    </citation>
    <scope>NUCLEOTIDE SEQUENCE [LARGE SCALE GENOMIC DNA]</scope>
    <source>
        <strain evidence="3 4">G1</strain>
    </source>
</reference>
<protein>
    <submittedName>
        <fullName evidence="3">Uncharacterized protein</fullName>
    </submittedName>
</protein>
<feature type="compositionally biased region" description="Polar residues" evidence="1">
    <location>
        <begin position="270"/>
        <end position="284"/>
    </location>
</feature>
<evidence type="ECO:0000256" key="2">
    <source>
        <dbReference type="SAM" id="Phobius"/>
    </source>
</evidence>